<dbReference type="Gene3D" id="3.40.630.10">
    <property type="entry name" value="Zn peptidases"/>
    <property type="match status" value="2"/>
</dbReference>
<evidence type="ECO:0000313" key="3">
    <source>
        <dbReference type="EMBL" id="OQE96661.1"/>
    </source>
</evidence>
<name>A0A1V6ZAC9_PENNA</name>
<gene>
    <name evidence="3" type="ORF">PENNAL_c0001G10254</name>
</gene>
<dbReference type="PANTHER" id="PTHR42937">
    <property type="match status" value="1"/>
</dbReference>
<dbReference type="InterPro" id="IPR001926">
    <property type="entry name" value="TrpB-like_PALP"/>
</dbReference>
<organism evidence="3 4">
    <name type="scientific">Penicillium nalgiovense</name>
    <dbReference type="NCBI Taxonomy" id="60175"/>
    <lineage>
        <taxon>Eukaryota</taxon>
        <taxon>Fungi</taxon>
        <taxon>Dikarya</taxon>
        <taxon>Ascomycota</taxon>
        <taxon>Pezizomycotina</taxon>
        <taxon>Eurotiomycetes</taxon>
        <taxon>Eurotiomycetidae</taxon>
        <taxon>Eurotiales</taxon>
        <taxon>Aspergillaceae</taxon>
        <taxon>Penicillium</taxon>
    </lineage>
</organism>
<evidence type="ECO:0000313" key="4">
    <source>
        <dbReference type="Proteomes" id="UP000191691"/>
    </source>
</evidence>
<sequence length="639" mass="66938">MSSQRSIYFNPAAANASSASRQIEGLTAFHQSFPNYAPTPLVQLPELAAELGVGTVLVKDESSRFGLPSFKVLGASWGCFRAIAAQLGLPSTVSLDELSNRAKEASIVLTTASMGNHGRAVAFMARLFGIEARIFVPRSLNQWTRDLIAGEGARLIVVQGDYDQAVQKAVDETCVGQGVLLIQDTAFEGYEDVPSWIVEGYSTMMHEVQEELSRLGLSGSMMITPAGVGSLAHAVAKHCKSQSTPMSVVAVEPDTAACLSSSLTAGNPVTVRTSSTIMDGMDCGTVSSTAWPDLQRLVDACVTVSSYESHCAVQYLTSKSVAAGPCGGASLAALRRLAISKEDSSLLNKDSVVILLSTEGAREYPVPKDVSVDDVTAWVRPKSQTTWPPGSPIETSSITDTVSLSSYDADPLSGCIGTKNGKEVVSGRGCLDMKGGLAAGLAALAATKASGLVPWGNVIVAAVSDEGDAAGFVRVEVDILGVAAHGSDPASEEDGILYAGCFLHALEKYQSQLPVDDLLGQGSLHCGLIRGAQMQQSVLGDISALLKQIADQKPGFKYAAPRITMSRPTQKVDADHLFVEKVTACTIAVLESNPAVKAGPFWTDAALLGAMGIPSIVYGPAGEGLHAKEKWIKVESSTV</sequence>
<dbReference type="OMA" id="MMNGHID"/>
<dbReference type="STRING" id="60175.A0A1V6ZAC9"/>
<protein>
    <recommendedName>
        <fullName evidence="2">Tryptophan synthase beta chain-like PALP domain-containing protein</fullName>
    </recommendedName>
</protein>
<dbReference type="Pfam" id="PF01546">
    <property type="entry name" value="Peptidase_M20"/>
    <property type="match status" value="1"/>
</dbReference>
<dbReference type="Gene3D" id="3.30.70.360">
    <property type="match status" value="1"/>
</dbReference>
<dbReference type="InterPro" id="IPR036052">
    <property type="entry name" value="TrpB-like_PALP_sf"/>
</dbReference>
<accession>A0A1V6ZAC9</accession>
<dbReference type="Gene3D" id="3.40.50.1100">
    <property type="match status" value="2"/>
</dbReference>
<dbReference type="AlphaFoldDB" id="A0A1V6ZAC9"/>
<evidence type="ECO:0000256" key="1">
    <source>
        <dbReference type="ARBA" id="ARBA00006247"/>
    </source>
</evidence>
<dbReference type="GO" id="GO:0016787">
    <property type="term" value="F:hydrolase activity"/>
    <property type="evidence" value="ECO:0007669"/>
    <property type="project" value="InterPro"/>
</dbReference>
<reference evidence="4" key="1">
    <citation type="journal article" date="2017" name="Nat. Microbiol.">
        <title>Global analysis of biosynthetic gene clusters reveals vast potential of secondary metabolite production in Penicillium species.</title>
        <authorList>
            <person name="Nielsen J.C."/>
            <person name="Grijseels S."/>
            <person name="Prigent S."/>
            <person name="Ji B."/>
            <person name="Dainat J."/>
            <person name="Nielsen K.F."/>
            <person name="Frisvad J.C."/>
            <person name="Workman M."/>
            <person name="Nielsen J."/>
        </authorList>
    </citation>
    <scope>NUCLEOTIDE SEQUENCE [LARGE SCALE GENOMIC DNA]</scope>
    <source>
        <strain evidence="4">IBT 13039</strain>
    </source>
</reference>
<dbReference type="NCBIfam" id="NF006058">
    <property type="entry name" value="PRK08206.1"/>
    <property type="match status" value="1"/>
</dbReference>
<dbReference type="SUPFAM" id="SSF53686">
    <property type="entry name" value="Tryptophan synthase beta subunit-like PLP-dependent enzymes"/>
    <property type="match status" value="1"/>
</dbReference>
<comment type="caution">
    <text evidence="3">The sequence shown here is derived from an EMBL/GenBank/DDBJ whole genome shotgun (WGS) entry which is preliminary data.</text>
</comment>
<evidence type="ECO:0000259" key="2">
    <source>
        <dbReference type="Pfam" id="PF00291"/>
    </source>
</evidence>
<dbReference type="InterPro" id="IPR002933">
    <property type="entry name" value="Peptidase_M20"/>
</dbReference>
<keyword evidence="4" id="KW-1185">Reference proteome</keyword>
<proteinExistence type="inferred from homology"/>
<feature type="domain" description="Tryptophan synthase beta chain-like PALP" evidence="2">
    <location>
        <begin position="35"/>
        <end position="357"/>
    </location>
</feature>
<dbReference type="SUPFAM" id="SSF53187">
    <property type="entry name" value="Zn-dependent exopeptidases"/>
    <property type="match status" value="1"/>
</dbReference>
<comment type="similarity">
    <text evidence="1">Belongs to the peptidase M20A family.</text>
</comment>
<dbReference type="Pfam" id="PF00291">
    <property type="entry name" value="PALP"/>
    <property type="match status" value="1"/>
</dbReference>
<dbReference type="Proteomes" id="UP000191691">
    <property type="component" value="Unassembled WGS sequence"/>
</dbReference>
<dbReference type="EMBL" id="MOOB01000001">
    <property type="protein sequence ID" value="OQE96661.1"/>
    <property type="molecule type" value="Genomic_DNA"/>
</dbReference>
<dbReference type="PANTHER" id="PTHR42937:SF1">
    <property type="entry name" value="DIAMINOPROPIONATE AMMONIA-LYASE"/>
    <property type="match status" value="1"/>
</dbReference>